<feature type="compositionally biased region" description="Basic residues" evidence="1">
    <location>
        <begin position="1"/>
        <end position="15"/>
    </location>
</feature>
<keyword evidence="2" id="KW-1133">Transmembrane helix</keyword>
<comment type="caution">
    <text evidence="3">The sequence shown here is derived from an EMBL/GenBank/DDBJ whole genome shotgun (WGS) entry which is preliminary data.</text>
</comment>
<sequence length="154" mass="17068">MPSTPRKRPKPHSKSTHSPSSSSSLNALMEPPENFFPSKPELFKLLAVIAIATSVAALCNYVVTILSRHSKPFCDTNADSQYLPSAPDELTLVDTSCCGDFVWQQDSAVFDIVNGRVEVTWKFSKAQGWEAATDASGFWEQYIKLEIRKMAVLL</sequence>
<evidence type="ECO:0000313" key="4">
    <source>
        <dbReference type="Proteomes" id="UP000288805"/>
    </source>
</evidence>
<keyword evidence="2" id="KW-0472">Membrane</keyword>
<dbReference type="EMBL" id="QGNW01000021">
    <property type="protein sequence ID" value="RVX14455.1"/>
    <property type="molecule type" value="Genomic_DNA"/>
</dbReference>
<evidence type="ECO:0000256" key="1">
    <source>
        <dbReference type="SAM" id="MobiDB-lite"/>
    </source>
</evidence>
<proteinExistence type="predicted"/>
<gene>
    <name evidence="3" type="ORF">CK203_017134</name>
</gene>
<organism evidence="3 4">
    <name type="scientific">Vitis vinifera</name>
    <name type="common">Grape</name>
    <dbReference type="NCBI Taxonomy" id="29760"/>
    <lineage>
        <taxon>Eukaryota</taxon>
        <taxon>Viridiplantae</taxon>
        <taxon>Streptophyta</taxon>
        <taxon>Embryophyta</taxon>
        <taxon>Tracheophyta</taxon>
        <taxon>Spermatophyta</taxon>
        <taxon>Magnoliopsida</taxon>
        <taxon>eudicotyledons</taxon>
        <taxon>Gunneridae</taxon>
        <taxon>Pentapetalae</taxon>
        <taxon>rosids</taxon>
        <taxon>Vitales</taxon>
        <taxon>Vitaceae</taxon>
        <taxon>Viteae</taxon>
        <taxon>Vitis</taxon>
    </lineage>
</organism>
<protein>
    <submittedName>
        <fullName evidence="3">Uncharacterized protein</fullName>
    </submittedName>
</protein>
<dbReference type="AlphaFoldDB" id="A0A438JZS3"/>
<dbReference type="Proteomes" id="UP000288805">
    <property type="component" value="Unassembled WGS sequence"/>
</dbReference>
<evidence type="ECO:0000256" key="2">
    <source>
        <dbReference type="SAM" id="Phobius"/>
    </source>
</evidence>
<feature type="region of interest" description="Disordered" evidence="1">
    <location>
        <begin position="1"/>
        <end position="25"/>
    </location>
</feature>
<name>A0A438JZS3_VITVI</name>
<keyword evidence="2" id="KW-0812">Transmembrane</keyword>
<reference evidence="3 4" key="1">
    <citation type="journal article" date="2018" name="PLoS Genet.">
        <title>Population sequencing reveals clonal diversity and ancestral inbreeding in the grapevine cultivar Chardonnay.</title>
        <authorList>
            <person name="Roach M.J."/>
            <person name="Johnson D.L."/>
            <person name="Bohlmann J."/>
            <person name="van Vuuren H.J."/>
            <person name="Jones S.J."/>
            <person name="Pretorius I.S."/>
            <person name="Schmidt S.A."/>
            <person name="Borneman A.R."/>
        </authorList>
    </citation>
    <scope>NUCLEOTIDE SEQUENCE [LARGE SCALE GENOMIC DNA]</scope>
    <source>
        <strain evidence="4">cv. Chardonnay</strain>
        <tissue evidence="3">Leaf</tissue>
    </source>
</reference>
<feature type="transmembrane region" description="Helical" evidence="2">
    <location>
        <begin position="42"/>
        <end position="63"/>
    </location>
</feature>
<accession>A0A438JZS3</accession>
<evidence type="ECO:0000313" key="3">
    <source>
        <dbReference type="EMBL" id="RVX14455.1"/>
    </source>
</evidence>